<proteinExistence type="predicted"/>
<sequence>MLHAYPRTFEVDVHDLVKVLLGDIVKIALALPRHASIVEGTVDPPKCIHCR</sequence>
<dbReference type="EMBL" id="ACVN02000153">
    <property type="protein sequence ID" value="ERK57476.1"/>
    <property type="molecule type" value="Genomic_DNA"/>
</dbReference>
<gene>
    <name evidence="1" type="ORF">HMPREF0682_1911</name>
</gene>
<keyword evidence="2" id="KW-1185">Reference proteome</keyword>
<protein>
    <submittedName>
        <fullName evidence="1">Uncharacterized protein</fullName>
    </submittedName>
</protein>
<organism evidence="1 2">
    <name type="scientific">Propionibacterium acidifaciens F0233</name>
    <dbReference type="NCBI Taxonomy" id="553198"/>
    <lineage>
        <taxon>Bacteria</taxon>
        <taxon>Bacillati</taxon>
        <taxon>Actinomycetota</taxon>
        <taxon>Actinomycetes</taxon>
        <taxon>Propionibacteriales</taxon>
        <taxon>Propionibacteriaceae</taxon>
        <taxon>Propionibacterium</taxon>
    </lineage>
</organism>
<reference evidence="1" key="1">
    <citation type="submission" date="2013-08" db="EMBL/GenBank/DDBJ databases">
        <authorList>
            <person name="Durkin A.S."/>
            <person name="Haft D.R."/>
            <person name="McCorrison J."/>
            <person name="Torralba M."/>
            <person name="Gillis M."/>
            <person name="Haft D.H."/>
            <person name="Methe B."/>
            <person name="Sutton G."/>
            <person name="Nelson K.E."/>
        </authorList>
    </citation>
    <scope>NUCLEOTIDE SEQUENCE [LARGE SCALE GENOMIC DNA]</scope>
    <source>
        <strain evidence="1">F0233</strain>
    </source>
</reference>
<name>U2QLX1_9ACTN</name>
<accession>U2QLX1</accession>
<evidence type="ECO:0000313" key="2">
    <source>
        <dbReference type="Proteomes" id="UP000017052"/>
    </source>
</evidence>
<evidence type="ECO:0000313" key="1">
    <source>
        <dbReference type="EMBL" id="ERK57476.1"/>
    </source>
</evidence>
<dbReference type="Proteomes" id="UP000017052">
    <property type="component" value="Unassembled WGS sequence"/>
</dbReference>
<comment type="caution">
    <text evidence="1">The sequence shown here is derived from an EMBL/GenBank/DDBJ whole genome shotgun (WGS) entry which is preliminary data.</text>
</comment>
<dbReference type="AlphaFoldDB" id="U2QLX1"/>